<evidence type="ECO:0000313" key="6">
    <source>
        <dbReference type="EMBL" id="PRH89467.1"/>
    </source>
</evidence>
<evidence type="ECO:0008006" key="8">
    <source>
        <dbReference type="Google" id="ProtNLM"/>
    </source>
</evidence>
<proteinExistence type="predicted"/>
<dbReference type="EMBL" id="PUEJ01000001">
    <property type="protein sequence ID" value="PRH89467.1"/>
    <property type="molecule type" value="Genomic_DNA"/>
</dbReference>
<dbReference type="RefSeq" id="WP_105860430.1">
    <property type="nucleotide sequence ID" value="NZ_PUEJ01000001.1"/>
</dbReference>
<dbReference type="PANTHER" id="PTHR45566:SF1">
    <property type="entry name" value="HTH-TYPE TRANSCRIPTIONAL REGULATOR YHJB-RELATED"/>
    <property type="match status" value="1"/>
</dbReference>
<dbReference type="InterPro" id="IPR051015">
    <property type="entry name" value="EvgA-like"/>
</dbReference>
<comment type="caution">
    <text evidence="2">Lacks conserved residue(s) required for the propagation of feature annotation.</text>
</comment>
<dbReference type="PROSITE" id="PS50043">
    <property type="entry name" value="HTH_LUXR_2"/>
    <property type="match status" value="1"/>
</dbReference>
<gene>
    <name evidence="6" type="ORF">C5L14_02515</name>
</gene>
<dbReference type="PROSITE" id="PS50110">
    <property type="entry name" value="RESPONSE_REGULATORY"/>
    <property type="match status" value="1"/>
</dbReference>
<dbReference type="SMART" id="SM00421">
    <property type="entry name" value="HTH_LUXR"/>
    <property type="match status" value="1"/>
</dbReference>
<feature type="region of interest" description="Disordered" evidence="3">
    <location>
        <begin position="1"/>
        <end position="21"/>
    </location>
</feature>
<evidence type="ECO:0000313" key="7">
    <source>
        <dbReference type="Proteomes" id="UP000237682"/>
    </source>
</evidence>
<dbReference type="PRINTS" id="PR00038">
    <property type="entry name" value="HTHLUXR"/>
</dbReference>
<organism evidence="6 7">
    <name type="scientific">Labrys okinawensis</name>
    <dbReference type="NCBI Taxonomy" id="346911"/>
    <lineage>
        <taxon>Bacteria</taxon>
        <taxon>Pseudomonadati</taxon>
        <taxon>Pseudomonadota</taxon>
        <taxon>Alphaproteobacteria</taxon>
        <taxon>Hyphomicrobiales</taxon>
        <taxon>Xanthobacteraceae</taxon>
        <taxon>Labrys</taxon>
    </lineage>
</organism>
<evidence type="ECO:0000256" key="1">
    <source>
        <dbReference type="ARBA" id="ARBA00023125"/>
    </source>
</evidence>
<evidence type="ECO:0000256" key="3">
    <source>
        <dbReference type="SAM" id="MobiDB-lite"/>
    </source>
</evidence>
<feature type="domain" description="Response regulatory" evidence="5">
    <location>
        <begin position="45"/>
        <end position="162"/>
    </location>
</feature>
<dbReference type="GO" id="GO:0003677">
    <property type="term" value="F:DNA binding"/>
    <property type="evidence" value="ECO:0007669"/>
    <property type="project" value="UniProtKB-KW"/>
</dbReference>
<keyword evidence="1" id="KW-0238">DNA-binding</keyword>
<dbReference type="InterPro" id="IPR001789">
    <property type="entry name" value="Sig_transdc_resp-reg_receiver"/>
</dbReference>
<evidence type="ECO:0000259" key="5">
    <source>
        <dbReference type="PROSITE" id="PS50110"/>
    </source>
</evidence>
<protein>
    <recommendedName>
        <fullName evidence="8">Helix-turn-helix transcriptional regulator</fullName>
    </recommendedName>
</protein>
<reference evidence="6 7" key="1">
    <citation type="submission" date="2018-02" db="EMBL/GenBank/DDBJ databases">
        <title>Whole genome sequencing of endophytic bacterium.</title>
        <authorList>
            <person name="Eedara R."/>
            <person name="Podile A.R."/>
        </authorList>
    </citation>
    <scope>NUCLEOTIDE SEQUENCE [LARGE SCALE GENOMIC DNA]</scope>
    <source>
        <strain evidence="6 7">RP1T</strain>
    </source>
</reference>
<dbReference type="SUPFAM" id="SSF52172">
    <property type="entry name" value="CheY-like"/>
    <property type="match status" value="1"/>
</dbReference>
<sequence length="263" mass="28120">MTLPFSAPRKPVAPAADDQHPAADLSLDEGASAAAAQIYRDASAHIVVICASTLIRTCLMHCLAGSETDLVVEGCTDVEEWERQGQGASVVLLCVTGARETAIAVERMVKRVLAIAPGVRVVVISDTRSASDVSKALEQGASGFIAMDSNVDVAIAAIRLVRSGGVFVPSHSVMQSRTQAAPLSDGKRSLRDLVTAKQLEVVALIRRGLPNKLIAVELEMSEFTVKVHVRNIMKRLNARNRTEVVALTNAYFAETFFGQQDLA</sequence>
<dbReference type="PROSITE" id="PS00622">
    <property type="entry name" value="HTH_LUXR_1"/>
    <property type="match status" value="1"/>
</dbReference>
<dbReference type="InterPro" id="IPR000792">
    <property type="entry name" value="Tscrpt_reg_LuxR_C"/>
</dbReference>
<evidence type="ECO:0000256" key="2">
    <source>
        <dbReference type="PROSITE-ProRule" id="PRU00169"/>
    </source>
</evidence>
<keyword evidence="7" id="KW-1185">Reference proteome</keyword>
<dbReference type="GO" id="GO:0000160">
    <property type="term" value="P:phosphorelay signal transduction system"/>
    <property type="evidence" value="ECO:0007669"/>
    <property type="project" value="InterPro"/>
</dbReference>
<accession>A0A2S9QJC3</accession>
<dbReference type="OrthoDB" id="7826527at2"/>
<dbReference type="Proteomes" id="UP000237682">
    <property type="component" value="Unassembled WGS sequence"/>
</dbReference>
<comment type="caution">
    <text evidence="6">The sequence shown here is derived from an EMBL/GenBank/DDBJ whole genome shotgun (WGS) entry which is preliminary data.</text>
</comment>
<dbReference type="SUPFAM" id="SSF46894">
    <property type="entry name" value="C-terminal effector domain of the bipartite response regulators"/>
    <property type="match status" value="1"/>
</dbReference>
<evidence type="ECO:0000259" key="4">
    <source>
        <dbReference type="PROSITE" id="PS50043"/>
    </source>
</evidence>
<dbReference type="CDD" id="cd06170">
    <property type="entry name" value="LuxR_C_like"/>
    <property type="match status" value="1"/>
</dbReference>
<dbReference type="PANTHER" id="PTHR45566">
    <property type="entry name" value="HTH-TYPE TRANSCRIPTIONAL REGULATOR YHJB-RELATED"/>
    <property type="match status" value="1"/>
</dbReference>
<dbReference type="Gene3D" id="3.40.50.2300">
    <property type="match status" value="1"/>
</dbReference>
<dbReference type="Pfam" id="PF00196">
    <property type="entry name" value="GerE"/>
    <property type="match status" value="1"/>
</dbReference>
<feature type="domain" description="HTH luxR-type" evidence="4">
    <location>
        <begin position="187"/>
        <end position="252"/>
    </location>
</feature>
<dbReference type="AlphaFoldDB" id="A0A2S9QJC3"/>
<dbReference type="InterPro" id="IPR011006">
    <property type="entry name" value="CheY-like_superfamily"/>
</dbReference>
<dbReference type="GO" id="GO:0006355">
    <property type="term" value="P:regulation of DNA-templated transcription"/>
    <property type="evidence" value="ECO:0007669"/>
    <property type="project" value="InterPro"/>
</dbReference>
<dbReference type="InterPro" id="IPR016032">
    <property type="entry name" value="Sig_transdc_resp-reg_C-effctor"/>
</dbReference>
<name>A0A2S9QJC3_9HYPH</name>